<gene>
    <name evidence="1" type="ORF">LCGC14_1986270</name>
</gene>
<organism evidence="1">
    <name type="scientific">marine sediment metagenome</name>
    <dbReference type="NCBI Taxonomy" id="412755"/>
    <lineage>
        <taxon>unclassified sequences</taxon>
        <taxon>metagenomes</taxon>
        <taxon>ecological metagenomes</taxon>
    </lineage>
</organism>
<comment type="caution">
    <text evidence="1">The sequence shown here is derived from an EMBL/GenBank/DDBJ whole genome shotgun (WGS) entry which is preliminary data.</text>
</comment>
<evidence type="ECO:0008006" key="2">
    <source>
        <dbReference type="Google" id="ProtNLM"/>
    </source>
</evidence>
<sequence length="335" mass="38019">MSGTGTVEKVIVSETTQPVQYLDDDGKTQTLGNVVSRTYKGEDVQRFMFESNRGGEEGTNYMLGASRERDIAFINHVEPMRVLQDNGYVKRDMVLAMGGTELFTVWDNPDGQIFDDPILWDKRMWQHRESLPGTGNLTESIIQRGSIRPGRGVSFRRGFFRMICSNGLVSEVLGLGKVRFNPGNWNPESLQDALFGKDVTTIAQEHIMGERVGNRYAVQQFGSLMKNLREKNSDEKTEYLTSLPKFVRPMVSTFTRVPKWYLKELEKQTEMFDASGLLNIHELDVSNILTNAMNRNRFGVLQEGEERVNRSINFMVENMPSLTENAGSLMGVYSL</sequence>
<protein>
    <recommendedName>
        <fullName evidence="2">DUF932 domain-containing protein</fullName>
    </recommendedName>
</protein>
<dbReference type="AlphaFoldDB" id="A0A0F9I4K8"/>
<reference evidence="1" key="1">
    <citation type="journal article" date="2015" name="Nature">
        <title>Complex archaea that bridge the gap between prokaryotes and eukaryotes.</title>
        <authorList>
            <person name="Spang A."/>
            <person name="Saw J.H."/>
            <person name="Jorgensen S.L."/>
            <person name="Zaremba-Niedzwiedzka K."/>
            <person name="Martijn J."/>
            <person name="Lind A.E."/>
            <person name="van Eijk R."/>
            <person name="Schleper C."/>
            <person name="Guy L."/>
            <person name="Ettema T.J."/>
        </authorList>
    </citation>
    <scope>NUCLEOTIDE SEQUENCE</scope>
</reference>
<proteinExistence type="predicted"/>
<evidence type="ECO:0000313" key="1">
    <source>
        <dbReference type="EMBL" id="KKL82287.1"/>
    </source>
</evidence>
<name>A0A0F9I4K8_9ZZZZ</name>
<accession>A0A0F9I4K8</accession>
<dbReference type="EMBL" id="LAZR01022314">
    <property type="protein sequence ID" value="KKL82287.1"/>
    <property type="molecule type" value="Genomic_DNA"/>
</dbReference>